<dbReference type="Proteomes" id="UP001164244">
    <property type="component" value="Chromosome"/>
</dbReference>
<evidence type="ECO:0000313" key="2">
    <source>
        <dbReference type="Proteomes" id="UP001164244"/>
    </source>
</evidence>
<dbReference type="InterPro" id="IPR011990">
    <property type="entry name" value="TPR-like_helical_dom_sf"/>
</dbReference>
<evidence type="ECO:0000313" key="1">
    <source>
        <dbReference type="EMBL" id="UZG51324.1"/>
    </source>
</evidence>
<dbReference type="RefSeq" id="WP_265138482.1">
    <property type="nucleotide sequence ID" value="NZ_CP110418.1"/>
</dbReference>
<dbReference type="EMBL" id="CP110418">
    <property type="protein sequence ID" value="UZG51324.1"/>
    <property type="molecule type" value="Genomic_DNA"/>
</dbReference>
<accession>A0AA46X3Q8</accession>
<proteinExistence type="predicted"/>
<dbReference type="SUPFAM" id="SSF48452">
    <property type="entry name" value="TPR-like"/>
    <property type="match status" value="1"/>
</dbReference>
<dbReference type="Pfam" id="PF13174">
    <property type="entry name" value="TPR_6"/>
    <property type="match status" value="1"/>
</dbReference>
<name>A0AA46X3Q8_9FIRM</name>
<gene>
    <name evidence="1" type="ORF">OKW85_01575</name>
</gene>
<dbReference type="Gene3D" id="1.25.40.10">
    <property type="entry name" value="Tetratricopeptide repeat domain"/>
    <property type="match status" value="2"/>
</dbReference>
<dbReference type="InterPro" id="IPR019734">
    <property type="entry name" value="TPR_rpt"/>
</dbReference>
<protein>
    <submittedName>
        <fullName evidence="1">Tetratricopeptide repeat protein</fullName>
    </submittedName>
</protein>
<reference evidence="1" key="1">
    <citation type="submission" date="2022-11" db="EMBL/GenBank/DDBJ databases">
        <title>Complete genome sequence of Veillonella rogosae KCOM 3468 isolated from human Subgingival dental plaque of Chronic peridontitis Lesion.</title>
        <authorList>
            <person name="Park S.-N."/>
            <person name="Lim Y.K."/>
            <person name="Kook J.-K."/>
        </authorList>
    </citation>
    <scope>NUCLEOTIDE SEQUENCE</scope>
    <source>
        <strain evidence="1">KCOM 3468</strain>
    </source>
</reference>
<sequence length="370" mass="43708">MKLVIKEYWENLKTEYETAYKVSIFSDYNVLMQYAERFGSYLRSLMQDHPLDVDVVCALATVEQVLRHEENSIQLLEDFLETYSGELSDTDKARVYTNLAFYYNDERHIKEYDYLSVAVKLNSPYIETYRGLALYHFSSYEDNGSIEALTKSLQAFEKGISVSNDYEISYGYAVCLFELKKYEKAKTTFEQLLLKYPNRMRLLLGIAYCDVYLGNKKQALDRLKKIKLGSDVAYYLSNDEIYDFEVFNAYYVLDEYELFLEECEKAEEDCDLSGGPYYFGLWTTNQHDLFHREVDKQRTELLECIEDVKAVEDFDSEEEKQSYIQSWEDDLEALSTVVHKIKHENYKPVVELKLYPIYGCYLIDCLFHNF</sequence>
<organism evidence="1 2">
    <name type="scientific">Veillonella rogosae</name>
    <dbReference type="NCBI Taxonomy" id="423477"/>
    <lineage>
        <taxon>Bacteria</taxon>
        <taxon>Bacillati</taxon>
        <taxon>Bacillota</taxon>
        <taxon>Negativicutes</taxon>
        <taxon>Veillonellales</taxon>
        <taxon>Veillonellaceae</taxon>
        <taxon>Veillonella</taxon>
    </lineage>
</organism>
<dbReference type="AlphaFoldDB" id="A0AA46X3Q8"/>
<dbReference type="KEGG" id="vrg:OKW85_01575"/>